<comment type="similarity">
    <text evidence="3">Belongs to the mitochondrion-specific ribosomal protein mL53 family.</text>
</comment>
<keyword evidence="16" id="KW-0687">Ribonucleoprotein</keyword>
<evidence type="ECO:0000256" key="8">
    <source>
        <dbReference type="ARBA" id="ARBA00022679"/>
    </source>
</evidence>
<keyword evidence="5 17" id="KW-0963">Cytoplasm</keyword>
<comment type="catalytic activity">
    <reaction evidence="17">
        <text>ATP + H2O = ADP + phosphate + H(+)</text>
        <dbReference type="Rhea" id="RHEA:13065"/>
        <dbReference type="ChEBI" id="CHEBI:15377"/>
        <dbReference type="ChEBI" id="CHEBI:15378"/>
        <dbReference type="ChEBI" id="CHEBI:30616"/>
        <dbReference type="ChEBI" id="CHEBI:43474"/>
        <dbReference type="ChEBI" id="CHEBI:456216"/>
    </reaction>
</comment>
<dbReference type="Gene3D" id="3.40.50.300">
    <property type="entry name" value="P-loop containing nucleotide triphosphate hydrolases"/>
    <property type="match status" value="1"/>
</dbReference>
<evidence type="ECO:0000259" key="18">
    <source>
        <dbReference type="Pfam" id="PF01883"/>
    </source>
</evidence>
<dbReference type="GO" id="GO:0005739">
    <property type="term" value="C:mitochondrion"/>
    <property type="evidence" value="ECO:0007669"/>
    <property type="project" value="UniProtKB-SubCell"/>
</dbReference>
<dbReference type="Pfam" id="PF10780">
    <property type="entry name" value="MRP_L53"/>
    <property type="match status" value="1"/>
</dbReference>
<keyword evidence="11" id="KW-0159">Chromosome partition</keyword>
<dbReference type="GO" id="GO:0016887">
    <property type="term" value="F:ATP hydrolysis activity"/>
    <property type="evidence" value="ECO:0007669"/>
    <property type="project" value="UniProtKB-UniRule"/>
</dbReference>
<keyword evidence="15 17" id="KW-0539">Nucleus</keyword>
<dbReference type="InterPro" id="IPR034904">
    <property type="entry name" value="FSCA_dom_sf"/>
</dbReference>
<reference evidence="20" key="1">
    <citation type="submission" date="2022-11" db="UniProtKB">
        <authorList>
            <consortium name="WormBaseParasite"/>
        </authorList>
    </citation>
    <scope>IDENTIFICATION</scope>
</reference>
<feature type="domain" description="MIP18 family-like" evidence="18">
    <location>
        <begin position="227"/>
        <end position="297"/>
    </location>
</feature>
<feature type="region of interest" description="NMPbind" evidence="17">
    <location>
        <begin position="34"/>
        <end position="57"/>
    </location>
</feature>
<dbReference type="GO" id="GO:0006364">
    <property type="term" value="P:rRNA processing"/>
    <property type="evidence" value="ECO:0007669"/>
    <property type="project" value="UniProtKB-KW"/>
</dbReference>
<proteinExistence type="inferred from homology"/>
<keyword evidence="14" id="KW-0496">Mitochondrion</keyword>
<dbReference type="Proteomes" id="UP000887572">
    <property type="component" value="Unplaced"/>
</dbReference>
<dbReference type="PANTHER" id="PTHR12595:SF0">
    <property type="entry name" value="ADENYLATE KINASE ISOENZYME 6"/>
    <property type="match status" value="1"/>
</dbReference>
<evidence type="ECO:0000256" key="11">
    <source>
        <dbReference type="ARBA" id="ARBA00022829"/>
    </source>
</evidence>
<dbReference type="Pfam" id="PF01883">
    <property type="entry name" value="FeS_assembly_P"/>
    <property type="match status" value="1"/>
</dbReference>
<dbReference type="Gene3D" id="6.10.250.1280">
    <property type="match status" value="1"/>
</dbReference>
<accession>A0A914HY70</accession>
<evidence type="ECO:0000313" key="19">
    <source>
        <dbReference type="Proteomes" id="UP000887572"/>
    </source>
</evidence>
<feature type="binding site" evidence="17">
    <location>
        <position position="19"/>
    </location>
    <ligand>
        <name>ATP</name>
        <dbReference type="ChEBI" id="CHEBI:30616"/>
    </ligand>
</feature>
<evidence type="ECO:0000256" key="17">
    <source>
        <dbReference type="HAMAP-Rule" id="MF_03173"/>
    </source>
</evidence>
<dbReference type="GO" id="GO:0042274">
    <property type="term" value="P:ribosomal small subunit biogenesis"/>
    <property type="evidence" value="ECO:0007669"/>
    <property type="project" value="UniProtKB-UniRule"/>
</dbReference>
<evidence type="ECO:0000256" key="16">
    <source>
        <dbReference type="ARBA" id="ARBA00023274"/>
    </source>
</evidence>
<feature type="region of interest" description="LID" evidence="17">
    <location>
        <begin position="111"/>
        <end position="121"/>
    </location>
</feature>
<feature type="binding site" evidence="17">
    <location>
        <position position="112"/>
    </location>
    <ligand>
        <name>ATP</name>
        <dbReference type="ChEBI" id="CHEBI:30616"/>
    </ligand>
</feature>
<dbReference type="Pfam" id="PF13238">
    <property type="entry name" value="AAA_18"/>
    <property type="match status" value="1"/>
</dbReference>
<dbReference type="Gene3D" id="3.30.300.130">
    <property type="entry name" value="Fe-S cluster assembly (FSCA)"/>
    <property type="match status" value="1"/>
</dbReference>
<dbReference type="GO" id="GO:0005840">
    <property type="term" value="C:ribosome"/>
    <property type="evidence" value="ECO:0007669"/>
    <property type="project" value="UniProtKB-KW"/>
</dbReference>
<evidence type="ECO:0000256" key="9">
    <source>
        <dbReference type="ARBA" id="ARBA00022741"/>
    </source>
</evidence>
<dbReference type="FunFam" id="3.40.50.300:FF:000372">
    <property type="entry name" value="Adenylate kinase isoenzyme 6 homolog"/>
    <property type="match status" value="1"/>
</dbReference>
<dbReference type="Gene3D" id="3.40.30.10">
    <property type="entry name" value="Glutaredoxin"/>
    <property type="match status" value="1"/>
</dbReference>
<dbReference type="GO" id="GO:0007059">
    <property type="term" value="P:chromosome segregation"/>
    <property type="evidence" value="ECO:0007669"/>
    <property type="project" value="UniProtKB-KW"/>
</dbReference>
<dbReference type="InterPro" id="IPR019716">
    <property type="entry name" value="Ribosomal_mL53"/>
</dbReference>
<keyword evidence="13" id="KW-0689">Ribosomal protein</keyword>
<dbReference type="AlphaFoldDB" id="A0A914HY70"/>
<dbReference type="SUPFAM" id="SSF52540">
    <property type="entry name" value="P-loop containing nucleoside triphosphate hydrolases"/>
    <property type="match status" value="1"/>
</dbReference>
<organism evidence="19 20">
    <name type="scientific">Globodera rostochiensis</name>
    <name type="common">Golden nematode worm</name>
    <name type="synonym">Heterodera rostochiensis</name>
    <dbReference type="NCBI Taxonomy" id="31243"/>
    <lineage>
        <taxon>Eukaryota</taxon>
        <taxon>Metazoa</taxon>
        <taxon>Ecdysozoa</taxon>
        <taxon>Nematoda</taxon>
        <taxon>Chromadorea</taxon>
        <taxon>Rhabditida</taxon>
        <taxon>Tylenchina</taxon>
        <taxon>Tylenchomorpha</taxon>
        <taxon>Tylenchoidea</taxon>
        <taxon>Heteroderidae</taxon>
        <taxon>Heteroderinae</taxon>
        <taxon>Globodera</taxon>
    </lineage>
</organism>
<feature type="binding site" evidence="17">
    <location>
        <position position="16"/>
    </location>
    <ligand>
        <name>ATP</name>
        <dbReference type="ChEBI" id="CHEBI:30616"/>
    </ligand>
</feature>
<keyword evidence="7 17" id="KW-0698">rRNA processing</keyword>
<dbReference type="FunFam" id="3.30.300.130:FF:000005">
    <property type="entry name" value="Mitotic spindle-associated mmxd complex subunit"/>
    <property type="match status" value="1"/>
</dbReference>
<evidence type="ECO:0000256" key="7">
    <source>
        <dbReference type="ARBA" id="ARBA00022552"/>
    </source>
</evidence>
<dbReference type="InterPro" id="IPR027417">
    <property type="entry name" value="P-loop_NTPase"/>
</dbReference>
<keyword evidence="8 17" id="KW-0808">Transferase</keyword>
<keyword evidence="19" id="KW-1185">Reference proteome</keyword>
<keyword evidence="12 17" id="KW-0067">ATP-binding</keyword>
<evidence type="ECO:0000256" key="5">
    <source>
        <dbReference type="ARBA" id="ARBA00022490"/>
    </source>
</evidence>
<comment type="similarity">
    <text evidence="17">Belongs to the adenylate kinase family. AK6 subfamily.</text>
</comment>
<dbReference type="GO" id="GO:0005634">
    <property type="term" value="C:nucleus"/>
    <property type="evidence" value="ECO:0007669"/>
    <property type="project" value="UniProtKB-SubCell"/>
</dbReference>
<dbReference type="EC" id="2.7.4.3" evidence="17"/>
<comment type="catalytic activity">
    <reaction evidence="1 17">
        <text>AMP + ATP = 2 ADP</text>
        <dbReference type="Rhea" id="RHEA:12973"/>
        <dbReference type="ChEBI" id="CHEBI:30616"/>
        <dbReference type="ChEBI" id="CHEBI:456215"/>
        <dbReference type="ChEBI" id="CHEBI:456216"/>
        <dbReference type="EC" id="2.7.4.3"/>
    </reaction>
</comment>
<dbReference type="PANTHER" id="PTHR12595">
    <property type="entry name" value="POS9-ACTIVATING FACTOR FAP7-RELATED"/>
    <property type="match status" value="1"/>
</dbReference>
<evidence type="ECO:0000256" key="1">
    <source>
        <dbReference type="ARBA" id="ARBA00000582"/>
    </source>
</evidence>
<feature type="binding site" evidence="17">
    <location>
        <position position="18"/>
    </location>
    <ligand>
        <name>ATP</name>
        <dbReference type="ChEBI" id="CHEBI:30616"/>
    </ligand>
</feature>
<evidence type="ECO:0000256" key="12">
    <source>
        <dbReference type="ARBA" id="ARBA00022840"/>
    </source>
</evidence>
<comment type="similarity">
    <text evidence="4">Belongs to the MIP18 family.</text>
</comment>
<evidence type="ECO:0000256" key="13">
    <source>
        <dbReference type="ARBA" id="ARBA00022980"/>
    </source>
</evidence>
<evidence type="ECO:0000256" key="2">
    <source>
        <dbReference type="ARBA" id="ARBA00004173"/>
    </source>
</evidence>
<dbReference type="InterPro" id="IPR020618">
    <property type="entry name" value="Adenyl_kinase_AK6"/>
</dbReference>
<evidence type="ECO:0000313" key="20">
    <source>
        <dbReference type="WBParaSite" id="Gr19_v10_g5567.t1"/>
    </source>
</evidence>
<feature type="binding site" evidence="17">
    <location>
        <position position="14"/>
    </location>
    <ligand>
        <name>ATP</name>
        <dbReference type="ChEBI" id="CHEBI:30616"/>
    </ligand>
</feature>
<evidence type="ECO:0000256" key="6">
    <source>
        <dbReference type="ARBA" id="ARBA00022517"/>
    </source>
</evidence>
<feature type="binding site" evidence="17">
    <location>
        <position position="17"/>
    </location>
    <ligand>
        <name>ATP</name>
        <dbReference type="ChEBI" id="CHEBI:30616"/>
    </ligand>
</feature>
<dbReference type="GO" id="GO:0004017">
    <property type="term" value="F:AMP kinase activity"/>
    <property type="evidence" value="ECO:0007669"/>
    <property type="project" value="UniProtKB-UniRule"/>
</dbReference>
<keyword evidence="6 17" id="KW-0690">Ribosome biogenesis</keyword>
<evidence type="ECO:0000256" key="15">
    <source>
        <dbReference type="ARBA" id="ARBA00023242"/>
    </source>
</evidence>
<comment type="subunit">
    <text evidence="17">Monomer and homodimer. Interacts with small ribosomal subunit protein uS11. Not a structural component of 43S pre-ribosomes, but transiently interacts with them by binding to uS11.</text>
</comment>
<sequence length="471" mass="53208">MRQRPNVLITGTPGTGKSTLAKKVAENVGFEHVDSASTIKEHNFFADYDAQLDTHVLDEDAFLDHLEERFGADEGGLILDYHCADMFPKRWFDLVVVLRCATESLFDRLAERGYSERKRRENLEAEIFGVLSEEAKQSYDEAIVHELDNSTAAQLEANVRTVTNLQQQHNLELRKRFIFFETNKIMGKDRLDNAAPVVHATKARRALSEEDALATLDDDVEEPIDAAEIFEHIRDINDPEHPYTLEQLNVVQEELVRVSTDPDDPFVDVRFTPTIPHCSMAALIGLAIHAKLKRSLHPSMKICVRITPGSHSTEESINRQLADKERVAAAMENIEECAVYGDASGTAAVHIQFDPFHGDSKSLREFWHRLSLPKVRATNPKVRVQAQLHSNGCPPQFVTHLHDGRQLVFKTDGFQLADMLVRLNRLLGLPSYGLRGVPQEEEESGERIEDVNLEAHLRALAKKKRPTDFLS</sequence>
<protein>
    <recommendedName>
        <fullName evidence="17">Adenylate kinase isoenzyme 6 homolog</fullName>
        <shortName evidence="17">AK6</shortName>
        <ecNumber evidence="17">2.7.4.3</ecNumber>
    </recommendedName>
    <alternativeName>
        <fullName evidence="17">Dual activity adenylate kinase/ATPase</fullName>
        <shortName evidence="17">AK/ATPase</shortName>
    </alternativeName>
</protein>
<name>A0A914HY70_GLORO</name>
<dbReference type="SUPFAM" id="SSF117916">
    <property type="entry name" value="Fe-S cluster assembly (FSCA) domain-like"/>
    <property type="match status" value="1"/>
</dbReference>
<evidence type="ECO:0000256" key="14">
    <source>
        <dbReference type="ARBA" id="ARBA00023128"/>
    </source>
</evidence>
<keyword evidence="10 17" id="KW-0418">Kinase</keyword>
<dbReference type="InterPro" id="IPR002744">
    <property type="entry name" value="MIP18-like"/>
</dbReference>
<dbReference type="GO" id="GO:1990904">
    <property type="term" value="C:ribonucleoprotein complex"/>
    <property type="evidence" value="ECO:0007669"/>
    <property type="project" value="UniProtKB-KW"/>
</dbReference>
<comment type="subcellular location">
    <subcellularLocation>
        <location evidence="17">Cytoplasm</location>
    </subcellularLocation>
    <subcellularLocation>
        <location evidence="17">Nucleus</location>
    </subcellularLocation>
    <subcellularLocation>
        <location evidence="2">Mitochondrion</location>
    </subcellularLocation>
</comment>
<comment type="caution">
    <text evidence="17">Lacks conserved residue(s) required for the propagation of feature annotation.</text>
</comment>
<evidence type="ECO:0000256" key="4">
    <source>
        <dbReference type="ARBA" id="ARBA00010381"/>
    </source>
</evidence>
<evidence type="ECO:0000256" key="10">
    <source>
        <dbReference type="ARBA" id="ARBA00022777"/>
    </source>
</evidence>
<dbReference type="GO" id="GO:0005524">
    <property type="term" value="F:ATP binding"/>
    <property type="evidence" value="ECO:0007669"/>
    <property type="project" value="UniProtKB-KW"/>
</dbReference>
<comment type="function">
    <text evidence="17">Broad-specificity nucleoside monophosphate (NMP) kinase that catalyzes the reversible transfer of the terminal phosphate group between nucleoside triphosphates and monophosphates. Has also ATPase activity. Involved in the late cytoplasmic maturation steps of the 40S ribosomal particles, specifically 18S rRNA maturation. While NMP activity is not required for ribosome maturation, ATPase activity is. Associates transiently with small ribosomal subunit protein uS11. ATP hydrolysis breaks the interaction with uS11. May temporarily remove uS11 from the ribosome to enable a conformational change of the ribosomal RNA that is needed for the final maturation step of the small ribosomal subunit. Its NMP activity may have a role in nuclear energy homeostasis.</text>
</comment>
<dbReference type="GO" id="GO:0097361">
    <property type="term" value="C:cytosolic [4Fe-4S] assembly targeting complex"/>
    <property type="evidence" value="ECO:0007669"/>
    <property type="project" value="UniProtKB-ARBA"/>
</dbReference>
<keyword evidence="9 17" id="KW-0547">Nucleotide-binding</keyword>
<evidence type="ECO:0000256" key="3">
    <source>
        <dbReference type="ARBA" id="ARBA00005557"/>
    </source>
</evidence>
<dbReference type="HAMAP" id="MF_00039">
    <property type="entry name" value="Adenylate_kinase_AK6"/>
    <property type="match status" value="1"/>
</dbReference>
<dbReference type="WBParaSite" id="Gr19_v10_g5567.t1">
    <property type="protein sequence ID" value="Gr19_v10_g5567.t1"/>
    <property type="gene ID" value="Gr19_v10_g5567"/>
</dbReference>